<gene>
    <name evidence="1" type="ORF">EDD29_6935</name>
</gene>
<sequence>MTGHEWLDEEAGPIVRAFWLTGGRTESGNRTDLDLMTLVVRTTEPVYGSLLLSPEHEAILQLAHQPLTVAELASALDLAVGVVRVLLGDLLTDRRITVRAPSAVSRIPTTRIIEEVIHGLQAL</sequence>
<accession>A0A3N1D811</accession>
<proteinExistence type="predicted"/>
<dbReference type="OrthoDB" id="3430520at2"/>
<reference evidence="1 2" key="1">
    <citation type="submission" date="2018-11" db="EMBL/GenBank/DDBJ databases">
        <title>Sequencing the genomes of 1000 actinobacteria strains.</title>
        <authorList>
            <person name="Klenk H.-P."/>
        </authorList>
    </citation>
    <scope>NUCLEOTIDE SEQUENCE [LARGE SCALE GENOMIC DNA]</scope>
    <source>
        <strain evidence="1 2">DSM 44254</strain>
    </source>
</reference>
<organism evidence="1 2">
    <name type="scientific">Actinocorallia herbida</name>
    <dbReference type="NCBI Taxonomy" id="58109"/>
    <lineage>
        <taxon>Bacteria</taxon>
        <taxon>Bacillati</taxon>
        <taxon>Actinomycetota</taxon>
        <taxon>Actinomycetes</taxon>
        <taxon>Streptosporangiales</taxon>
        <taxon>Thermomonosporaceae</taxon>
        <taxon>Actinocorallia</taxon>
    </lineage>
</organism>
<evidence type="ECO:0000313" key="2">
    <source>
        <dbReference type="Proteomes" id="UP000272400"/>
    </source>
</evidence>
<keyword evidence="2" id="KW-1185">Reference proteome</keyword>
<protein>
    <submittedName>
        <fullName evidence="1">Uncharacterized protein DUF742</fullName>
    </submittedName>
</protein>
<comment type="caution">
    <text evidence="1">The sequence shown here is derived from an EMBL/GenBank/DDBJ whole genome shotgun (WGS) entry which is preliminary data.</text>
</comment>
<dbReference type="RefSeq" id="WP_123668379.1">
    <property type="nucleotide sequence ID" value="NZ_RJKE01000001.1"/>
</dbReference>
<dbReference type="PANTHER" id="PTHR36221">
    <property type="entry name" value="DUF742 DOMAIN-CONTAINING PROTEIN"/>
    <property type="match status" value="1"/>
</dbReference>
<name>A0A3N1D811_9ACTN</name>
<dbReference type="PANTHER" id="PTHR36221:SF1">
    <property type="entry name" value="DUF742 DOMAIN-CONTAINING PROTEIN"/>
    <property type="match status" value="1"/>
</dbReference>
<dbReference type="InterPro" id="IPR007995">
    <property type="entry name" value="DUF742"/>
</dbReference>
<dbReference type="Proteomes" id="UP000272400">
    <property type="component" value="Unassembled WGS sequence"/>
</dbReference>
<dbReference type="EMBL" id="RJKE01000001">
    <property type="protein sequence ID" value="ROO89248.1"/>
    <property type="molecule type" value="Genomic_DNA"/>
</dbReference>
<dbReference type="AlphaFoldDB" id="A0A3N1D811"/>
<dbReference type="Pfam" id="PF05331">
    <property type="entry name" value="DUF742"/>
    <property type="match status" value="1"/>
</dbReference>
<evidence type="ECO:0000313" key="1">
    <source>
        <dbReference type="EMBL" id="ROO89248.1"/>
    </source>
</evidence>